<dbReference type="SUPFAM" id="SSF53756">
    <property type="entry name" value="UDP-Glycosyltransferase/glycogen phosphorylase"/>
    <property type="match status" value="1"/>
</dbReference>
<evidence type="ECO:0000313" key="3">
    <source>
        <dbReference type="Proteomes" id="UP000006873"/>
    </source>
</evidence>
<dbReference type="EMBL" id="CP002273">
    <property type="protein sequence ID" value="ADO38819.1"/>
    <property type="molecule type" value="Genomic_DNA"/>
</dbReference>
<organism evidence="2 3">
    <name type="scientific">Eubacterium callanderi</name>
    <dbReference type="NCBI Taxonomy" id="53442"/>
    <lineage>
        <taxon>Bacteria</taxon>
        <taxon>Bacillati</taxon>
        <taxon>Bacillota</taxon>
        <taxon>Clostridia</taxon>
        <taxon>Eubacteriales</taxon>
        <taxon>Eubacteriaceae</taxon>
        <taxon>Eubacterium</taxon>
    </lineage>
</organism>
<dbReference type="Proteomes" id="UP000006873">
    <property type="component" value="Chromosome"/>
</dbReference>
<dbReference type="Pfam" id="PF00343">
    <property type="entry name" value="Phosphorylase"/>
    <property type="match status" value="1"/>
</dbReference>
<evidence type="ECO:0000256" key="1">
    <source>
        <dbReference type="ARBA" id="ARBA00006047"/>
    </source>
</evidence>
<comment type="similarity">
    <text evidence="1">Belongs to the glycogen phosphorylase family.</text>
</comment>
<dbReference type="Gene3D" id="3.40.50.2000">
    <property type="entry name" value="Glycogen Phosphorylase B"/>
    <property type="match status" value="2"/>
</dbReference>
<dbReference type="HOGENOM" id="CLU_220009_0_0_9"/>
<dbReference type="eggNOG" id="COG0058">
    <property type="taxonomic scope" value="Bacteria"/>
</dbReference>
<reference evidence="2 3" key="2">
    <citation type="journal article" date="2011" name="J. Bacteriol.">
        <title>Complete genome sequence of a carbon monoxide-utilizing acetogen, Eubacterium limosum KIST612.</title>
        <authorList>
            <person name="Roh H."/>
            <person name="Ko H.J."/>
            <person name="Kim D."/>
            <person name="Choi D.G."/>
            <person name="Park S."/>
            <person name="Kim S."/>
            <person name="Chang I.S."/>
            <person name="Choi I.G."/>
        </authorList>
    </citation>
    <scope>NUCLEOTIDE SEQUENCE [LARGE SCALE GENOMIC DNA]</scope>
    <source>
        <strain evidence="2 3">KIST612</strain>
    </source>
</reference>
<dbReference type="GO" id="GO:0008184">
    <property type="term" value="F:glycogen phosphorylase activity"/>
    <property type="evidence" value="ECO:0007669"/>
    <property type="project" value="InterPro"/>
</dbReference>
<dbReference type="InterPro" id="IPR000811">
    <property type="entry name" value="Glyco_trans_35"/>
</dbReference>
<evidence type="ECO:0000313" key="2">
    <source>
        <dbReference type="EMBL" id="ADO38819.1"/>
    </source>
</evidence>
<protein>
    <recommendedName>
        <fullName evidence="4">Glycogen phosphorylase</fullName>
    </recommendedName>
</protein>
<reference key="1">
    <citation type="submission" date="2010-09" db="EMBL/GenBank/DDBJ databases">
        <authorList>
            <person name="Roh H."/>
            <person name="Ko H.-J."/>
            <person name="Kim D."/>
            <person name="Choi D.G."/>
            <person name="Park S."/>
            <person name="Kim S."/>
            <person name="Kim K.H."/>
            <person name="Chang I.S."/>
            <person name="Choi I.-G."/>
        </authorList>
    </citation>
    <scope>NUCLEOTIDE SEQUENCE</scope>
    <source>
        <strain>KIST612</strain>
    </source>
</reference>
<accession>E3GGL4</accession>
<evidence type="ECO:0008006" key="4">
    <source>
        <dbReference type="Google" id="ProtNLM"/>
    </source>
</evidence>
<keyword evidence="3" id="KW-1185">Reference proteome</keyword>
<dbReference type="AlphaFoldDB" id="E3GGL4"/>
<name>E3GGL4_9FIRM</name>
<proteinExistence type="inferred from homology"/>
<gene>
    <name evidence="2" type="ordered locus">ELI_3872</name>
</gene>
<dbReference type="KEGG" id="elm:ELI_3872"/>
<dbReference type="GO" id="GO:0005975">
    <property type="term" value="P:carbohydrate metabolic process"/>
    <property type="evidence" value="ECO:0007669"/>
    <property type="project" value="InterPro"/>
</dbReference>
<sequence length="38" mass="4476">MSAVNIAHSGMFSSDRSIADYQREIWKIKPFIYEEEIL</sequence>